<evidence type="ECO:0000313" key="2">
    <source>
        <dbReference type="Proteomes" id="UP000001703"/>
    </source>
</evidence>
<dbReference type="Proteomes" id="UP000001703">
    <property type="component" value="Segment"/>
</dbReference>
<dbReference type="GeneID" id="10351227"/>
<name>D4N3Y9_9CAUD</name>
<gene>
    <name evidence="1" type="ORF">PAK_P100131</name>
</gene>
<dbReference type="KEGG" id="vg:10351227"/>
<keyword evidence="2" id="KW-1185">Reference proteome</keyword>
<sequence length="211" mass="21189">MADKFDTLYEALVALGTEGAAKAGYFAEGGEGGVEAFTVNGKSPVNGDIEVGTVRKVNGVEANAAGEVVVPTVVTVNGVEADGSGNVAVGTVRTVNGASPDAQGAVTVAIPDITPVTVNNIAVGTATLTMGTSQKDKLNILRTTDEVVVTLPPNLGTDTKPYTAMIVNADGNMKVVGGDGVEIVSFADVAVKGVTLGLLNTGTTWVVIGTR</sequence>
<organism evidence="1 2">
    <name type="scientific">Pseudomonas phage PAK_P1</name>
    <dbReference type="NCBI Taxonomy" id="743813"/>
    <lineage>
        <taxon>Viruses</taxon>
        <taxon>Duplodnaviria</taxon>
        <taxon>Heunggongvirae</taxon>
        <taxon>Uroviricota</taxon>
        <taxon>Caudoviricetes</taxon>
        <taxon>Vandenendeviridae</taxon>
        <taxon>Skurskavirinae</taxon>
        <taxon>Pakpunavirus</taxon>
        <taxon>Pakpunavirus PAKP1</taxon>
    </lineage>
</organism>
<proteinExistence type="predicted"/>
<reference evidence="1 2" key="1">
    <citation type="journal article" date="2010" name="J. Infect. Dis.">
        <title>Bacteriophages can treat and prevent Pseudomonas aeruginosa lung infections.</title>
        <authorList>
            <person name="Debarbieux L."/>
            <person name="Leduc D."/>
            <person name="Maura D."/>
            <person name="Morello E."/>
            <person name="Criscuolo A."/>
            <person name="Grossi O."/>
            <person name="Balloy V."/>
            <person name="Touqui L."/>
        </authorList>
    </citation>
    <scope>NUCLEOTIDE SEQUENCE [LARGE SCALE GENOMIC DNA]</scope>
</reference>
<evidence type="ECO:0000313" key="1">
    <source>
        <dbReference type="EMBL" id="ADD64959.1"/>
    </source>
</evidence>
<accession>D4N3Y9</accession>
<dbReference type="EMBL" id="KC862297">
    <property type="protein sequence ID" value="ADD64959.1"/>
    <property type="molecule type" value="Genomic_DNA"/>
</dbReference>
<reference evidence="1 2" key="2">
    <citation type="journal article" date="2013" name="Antimicrob. Agents Chemother.">
        <title>Predicting in vivo efficacy of therapeutic bacteriophages used to treat pulmonary infections.</title>
        <authorList>
            <person name="Henry M."/>
            <person name="Lavigne R."/>
            <person name="Debarbieux L."/>
        </authorList>
    </citation>
    <scope>NUCLEOTIDE SEQUENCE [LARGE SCALE GENOMIC DNA]</scope>
</reference>
<dbReference type="RefSeq" id="YP_004327147.1">
    <property type="nucleotide sequence ID" value="NC_015294.2"/>
</dbReference>
<protein>
    <submittedName>
        <fullName evidence="1">Uncharacterized protein</fullName>
    </submittedName>
</protein>